<dbReference type="Pfam" id="PF00583">
    <property type="entry name" value="Acetyltransf_1"/>
    <property type="match status" value="1"/>
</dbReference>
<dbReference type="EMBL" id="WSFT01000036">
    <property type="protein sequence ID" value="MBS4538521.1"/>
    <property type="molecule type" value="Genomic_DNA"/>
</dbReference>
<sequence length="300" mass="34990">MKIEFLTQERVEDFVGYCKKHKSEVDESFLYDEDLEDFKADEENPTYIFTNEQGKIIAAASLIIDEYNRLGKKARFRIFHSEIEDFQYFNMLMKEILKHTDGLEKLVIFIPLVNKKLMKVFEELDFLIERYSFLLVREDLSIPQFTLPKGYEIRAFRPGLDEEVWCDIRNKGFAKLKGSETPITPHIVTQMMSEKDYIKEGTMILYHNKRPVGIVRGSDDEYEGSPIMNIGPLAIIPEYQGKGLGRSLLRASLNIANEKGYDRTILCVNGENVRAKDLYIQEGFKQVEEVVCFKYDIKMK</sequence>
<dbReference type="PROSITE" id="PS51186">
    <property type="entry name" value="GNAT"/>
    <property type="match status" value="1"/>
</dbReference>
<dbReference type="InterPro" id="IPR000182">
    <property type="entry name" value="GNAT_dom"/>
</dbReference>
<dbReference type="PANTHER" id="PTHR43420">
    <property type="entry name" value="ACETYLTRANSFERASE"/>
    <property type="match status" value="1"/>
</dbReference>
<dbReference type="AlphaFoldDB" id="A0A942Z6I9"/>
<reference evidence="4" key="1">
    <citation type="submission" date="2019-12" db="EMBL/GenBank/DDBJ databases">
        <title>Clostridiaceae gen. nov. sp. nov., isolated from sediment in Xinjiang, China.</title>
        <authorList>
            <person name="Zhang R."/>
        </authorList>
    </citation>
    <scope>NUCLEOTIDE SEQUENCE</scope>
    <source>
        <strain evidence="4">D2Q-11</strain>
    </source>
</reference>
<organism evidence="4 5">
    <name type="scientific">Anaeromonas frigoriresistens</name>
    <dbReference type="NCBI Taxonomy" id="2683708"/>
    <lineage>
        <taxon>Bacteria</taxon>
        <taxon>Bacillati</taxon>
        <taxon>Bacillota</taxon>
        <taxon>Tissierellia</taxon>
        <taxon>Tissierellales</taxon>
        <taxon>Thermohalobacteraceae</taxon>
        <taxon>Anaeromonas</taxon>
    </lineage>
</organism>
<dbReference type="InterPro" id="IPR016181">
    <property type="entry name" value="Acyl_CoA_acyltransferase"/>
</dbReference>
<feature type="domain" description="N-acetyltransferase" evidence="3">
    <location>
        <begin position="151"/>
        <end position="300"/>
    </location>
</feature>
<evidence type="ECO:0000256" key="1">
    <source>
        <dbReference type="ARBA" id="ARBA00022679"/>
    </source>
</evidence>
<dbReference type="Proteomes" id="UP000724672">
    <property type="component" value="Unassembled WGS sequence"/>
</dbReference>
<dbReference type="RefSeq" id="WP_203366446.1">
    <property type="nucleotide sequence ID" value="NZ_WSFT01000036.1"/>
</dbReference>
<dbReference type="GO" id="GO:0016747">
    <property type="term" value="F:acyltransferase activity, transferring groups other than amino-acyl groups"/>
    <property type="evidence" value="ECO:0007669"/>
    <property type="project" value="InterPro"/>
</dbReference>
<gene>
    <name evidence="4" type="ORF">GOQ27_08600</name>
</gene>
<proteinExistence type="predicted"/>
<protein>
    <submittedName>
        <fullName evidence="4">GNAT family N-acetyltransferase</fullName>
    </submittedName>
</protein>
<evidence type="ECO:0000256" key="2">
    <source>
        <dbReference type="ARBA" id="ARBA00023315"/>
    </source>
</evidence>
<accession>A0A942Z6I9</accession>
<keyword evidence="5" id="KW-1185">Reference proteome</keyword>
<comment type="caution">
    <text evidence="4">The sequence shown here is derived from an EMBL/GenBank/DDBJ whole genome shotgun (WGS) entry which is preliminary data.</text>
</comment>
<evidence type="ECO:0000313" key="5">
    <source>
        <dbReference type="Proteomes" id="UP000724672"/>
    </source>
</evidence>
<keyword evidence="2" id="KW-0012">Acyltransferase</keyword>
<dbReference type="CDD" id="cd04301">
    <property type="entry name" value="NAT_SF"/>
    <property type="match status" value="1"/>
</dbReference>
<dbReference type="Gene3D" id="3.40.630.30">
    <property type="match status" value="1"/>
</dbReference>
<evidence type="ECO:0000259" key="3">
    <source>
        <dbReference type="PROSITE" id="PS51186"/>
    </source>
</evidence>
<evidence type="ECO:0000313" key="4">
    <source>
        <dbReference type="EMBL" id="MBS4538521.1"/>
    </source>
</evidence>
<dbReference type="InterPro" id="IPR050680">
    <property type="entry name" value="YpeA/RimI_acetyltransf"/>
</dbReference>
<keyword evidence="1" id="KW-0808">Transferase</keyword>
<name>A0A942Z6I9_9FIRM</name>
<dbReference type="SUPFAM" id="SSF55729">
    <property type="entry name" value="Acyl-CoA N-acyltransferases (Nat)"/>
    <property type="match status" value="1"/>
</dbReference>